<dbReference type="NCBIfam" id="NF041646">
    <property type="entry name" value="VC0807_fam"/>
    <property type="match status" value="1"/>
</dbReference>
<evidence type="ECO:0000313" key="3">
    <source>
        <dbReference type="Proteomes" id="UP000291591"/>
    </source>
</evidence>
<comment type="caution">
    <text evidence="2">The sequence shown here is derived from an EMBL/GenBank/DDBJ whole genome shotgun (WGS) entry which is preliminary data.</text>
</comment>
<dbReference type="Proteomes" id="UP000291591">
    <property type="component" value="Unassembled WGS sequence"/>
</dbReference>
<name>A0A4Q7V5C7_PSEST</name>
<feature type="transmembrane region" description="Helical" evidence="1">
    <location>
        <begin position="12"/>
        <end position="28"/>
    </location>
</feature>
<reference evidence="2 3" key="1">
    <citation type="submission" date="2019-02" db="EMBL/GenBank/DDBJ databases">
        <title>Sequencing the genomes of 1000 actinobacteria strains.</title>
        <authorList>
            <person name="Klenk H.-P."/>
        </authorList>
    </citation>
    <scope>NUCLEOTIDE SEQUENCE [LARGE SCALE GENOMIC DNA]</scope>
    <source>
        <strain evidence="2 3">DSM 45779</strain>
    </source>
</reference>
<dbReference type="AlphaFoldDB" id="A0A4Q7V5C7"/>
<evidence type="ECO:0000313" key="2">
    <source>
        <dbReference type="EMBL" id="RZT87963.1"/>
    </source>
</evidence>
<gene>
    <name evidence="2" type="ORF">EV383_4897</name>
</gene>
<keyword evidence="1" id="KW-0812">Transmembrane</keyword>
<proteinExistence type="predicted"/>
<dbReference type="RefSeq" id="WP_165438487.1">
    <property type="nucleotide sequence ID" value="NZ_SHKL01000001.1"/>
</dbReference>
<dbReference type="EMBL" id="SHKL01000001">
    <property type="protein sequence ID" value="RZT87963.1"/>
    <property type="molecule type" value="Genomic_DNA"/>
</dbReference>
<evidence type="ECO:0000256" key="1">
    <source>
        <dbReference type="SAM" id="Phobius"/>
    </source>
</evidence>
<organism evidence="2 3">
    <name type="scientific">Pseudonocardia sediminis</name>
    <dbReference type="NCBI Taxonomy" id="1397368"/>
    <lineage>
        <taxon>Bacteria</taxon>
        <taxon>Bacillati</taxon>
        <taxon>Actinomycetota</taxon>
        <taxon>Actinomycetes</taxon>
        <taxon>Pseudonocardiales</taxon>
        <taxon>Pseudonocardiaceae</taxon>
        <taxon>Pseudonocardia</taxon>
    </lineage>
</organism>
<feature type="transmembrane region" description="Helical" evidence="1">
    <location>
        <begin position="43"/>
        <end position="64"/>
    </location>
</feature>
<keyword evidence="1" id="KW-0472">Membrane</keyword>
<keyword evidence="1" id="KW-1133">Transmembrane helix</keyword>
<sequence length="132" mass="14825">MVLSRRVDEFSVIVLAFLAVGVVTSSIFSDPRLFLVEESVETALFGLILLGAPAVAPHPLMFYFGRRFATGGAPARIQWWNGLWRYAGFRRTQVVLTAVWGIVLLRFQLAVAAPKPHEWLAQRPTLRCRWAG</sequence>
<accession>A0A4Q7V5C7</accession>
<protein>
    <submittedName>
        <fullName evidence="2">Uncharacterized protein</fullName>
    </submittedName>
</protein>
<keyword evidence="3" id="KW-1185">Reference proteome</keyword>